<protein>
    <recommendedName>
        <fullName evidence="6">Methyltransferase type 11 domain-containing protein</fullName>
    </recommendedName>
</protein>
<dbReference type="PANTHER" id="PTHR13090">
    <property type="entry name" value="ARGININE-HYDROXYLASE NDUFAF5, MITOCHONDRIAL"/>
    <property type="match status" value="1"/>
</dbReference>
<evidence type="ECO:0008006" key="6">
    <source>
        <dbReference type="Google" id="ProtNLM"/>
    </source>
</evidence>
<dbReference type="EMBL" id="JAVFKY010000003">
    <property type="protein sequence ID" value="KAK5578572.1"/>
    <property type="molecule type" value="Genomic_DNA"/>
</dbReference>
<dbReference type="GO" id="GO:0032259">
    <property type="term" value="P:methylation"/>
    <property type="evidence" value="ECO:0007669"/>
    <property type="project" value="UniProtKB-KW"/>
</dbReference>
<dbReference type="GO" id="GO:0005739">
    <property type="term" value="C:mitochondrion"/>
    <property type="evidence" value="ECO:0007669"/>
    <property type="project" value="TreeGrafter"/>
</dbReference>
<accession>A0AAN7YWG7</accession>
<dbReference type="GO" id="GO:0008168">
    <property type="term" value="F:methyltransferase activity"/>
    <property type="evidence" value="ECO:0007669"/>
    <property type="project" value="UniProtKB-KW"/>
</dbReference>
<evidence type="ECO:0000256" key="1">
    <source>
        <dbReference type="ARBA" id="ARBA00022603"/>
    </source>
</evidence>
<evidence type="ECO:0000313" key="5">
    <source>
        <dbReference type="Proteomes" id="UP001344447"/>
    </source>
</evidence>
<keyword evidence="1" id="KW-0489">Methyltransferase</keyword>
<dbReference type="InterPro" id="IPR050602">
    <property type="entry name" value="Malonyl-ACP_OMT"/>
</dbReference>
<feature type="compositionally biased region" description="Low complexity" evidence="3">
    <location>
        <begin position="407"/>
        <end position="434"/>
    </location>
</feature>
<comment type="caution">
    <text evidence="4">The sequence shown here is derived from an EMBL/GenBank/DDBJ whole genome shotgun (WGS) entry which is preliminary data.</text>
</comment>
<keyword evidence="2" id="KW-0808">Transferase</keyword>
<proteinExistence type="predicted"/>
<feature type="region of interest" description="Disordered" evidence="3">
    <location>
        <begin position="405"/>
        <end position="440"/>
    </location>
</feature>
<dbReference type="InterPro" id="IPR029063">
    <property type="entry name" value="SAM-dependent_MTases_sf"/>
</dbReference>
<dbReference type="AlphaFoldDB" id="A0AAN7YWG7"/>
<dbReference type="PANTHER" id="PTHR13090:SF1">
    <property type="entry name" value="ARGININE-HYDROXYLASE NDUFAF5, MITOCHONDRIAL"/>
    <property type="match status" value="1"/>
</dbReference>
<gene>
    <name evidence="4" type="ORF">RB653_008244</name>
</gene>
<dbReference type="Pfam" id="PF13489">
    <property type="entry name" value="Methyltransf_23"/>
    <property type="match status" value="1"/>
</dbReference>
<evidence type="ECO:0000256" key="2">
    <source>
        <dbReference type="ARBA" id="ARBA00022679"/>
    </source>
</evidence>
<dbReference type="Proteomes" id="UP001344447">
    <property type="component" value="Unassembled WGS sequence"/>
</dbReference>
<evidence type="ECO:0000313" key="4">
    <source>
        <dbReference type="EMBL" id="KAK5578572.1"/>
    </source>
</evidence>
<name>A0AAN7YWG7_9MYCE</name>
<organism evidence="4 5">
    <name type="scientific">Dictyostelium firmibasis</name>
    <dbReference type="NCBI Taxonomy" id="79012"/>
    <lineage>
        <taxon>Eukaryota</taxon>
        <taxon>Amoebozoa</taxon>
        <taxon>Evosea</taxon>
        <taxon>Eumycetozoa</taxon>
        <taxon>Dictyostelia</taxon>
        <taxon>Dictyosteliales</taxon>
        <taxon>Dictyosteliaceae</taxon>
        <taxon>Dictyostelium</taxon>
    </lineage>
</organism>
<dbReference type="Gene3D" id="3.40.50.150">
    <property type="entry name" value="Vaccinia Virus protein VP39"/>
    <property type="match status" value="1"/>
</dbReference>
<dbReference type="CDD" id="cd02440">
    <property type="entry name" value="AdoMet_MTases"/>
    <property type="match status" value="1"/>
</dbReference>
<sequence>MLKTTFKKGINLRCINWNQARHYSNYTKMTIFDTNVKTTQKNNTVTNVSDPKHYDYLMNEVADRLADRILDIKDIKCGKVLDFGCRNGALFKYIQEKGAKIDKYYMVDSSKELLFRDEALDEQRQQQQQQQQKDNNIVKPTRILVNSLEDKIEGIEDQSLDLIISNLSLHWINDLPGVFGGLKRLLKPNGVFLASLFGEETLTELKDSLYLAEIEREGGFSPHVSPFTKISDIGNILSKNRYTLPTVDTEKITVNYDNMFVLMKDLQNMGENNAILKRRNFTSKDTFLGASAIYKHLYGNDENDSIPATFQIIYLIGWAPHESQQKPLQRGSAKKHFSEISGTGSFGYKFDNDSSTPSILTNENNSVALSKGNNDDSINEPFPQTEDFIIKRLDYHGNFHFEKQQQHDQNNQNNENKNCNNQNENNNNNNNNNNKNKDEK</sequence>
<dbReference type="SUPFAM" id="SSF53335">
    <property type="entry name" value="S-adenosyl-L-methionine-dependent methyltransferases"/>
    <property type="match status" value="1"/>
</dbReference>
<evidence type="ECO:0000256" key="3">
    <source>
        <dbReference type="SAM" id="MobiDB-lite"/>
    </source>
</evidence>
<reference evidence="4 5" key="1">
    <citation type="submission" date="2023-11" db="EMBL/GenBank/DDBJ databases">
        <title>Dfirmibasis_genome.</title>
        <authorList>
            <person name="Edelbroek B."/>
            <person name="Kjellin J."/>
            <person name="Jerlstrom-Hultqvist J."/>
            <person name="Soderbom F."/>
        </authorList>
    </citation>
    <scope>NUCLEOTIDE SEQUENCE [LARGE SCALE GENOMIC DNA]</scope>
    <source>
        <strain evidence="4 5">TNS-C-14</strain>
    </source>
</reference>
<dbReference type="GO" id="GO:0032981">
    <property type="term" value="P:mitochondrial respiratory chain complex I assembly"/>
    <property type="evidence" value="ECO:0007669"/>
    <property type="project" value="TreeGrafter"/>
</dbReference>
<keyword evidence="5" id="KW-1185">Reference proteome</keyword>